<feature type="region of interest" description="Disordered" evidence="1">
    <location>
        <begin position="241"/>
        <end position="265"/>
    </location>
</feature>
<feature type="region of interest" description="Disordered" evidence="1">
    <location>
        <begin position="304"/>
        <end position="340"/>
    </location>
</feature>
<protein>
    <submittedName>
        <fullName evidence="2">Uncharacterized protein</fullName>
    </submittedName>
</protein>
<feature type="compositionally biased region" description="Polar residues" evidence="1">
    <location>
        <begin position="15"/>
        <end position="36"/>
    </location>
</feature>
<sequence>MITPKSDIVKDRYINNRNDNGASDTDVQSSPHSDTVASIAESFHDLELGDQGISNPVTKTNTSNRPAATVCTHANECTHPPARAQYVENVREVLVYSAAHGYQYVPVPQAQEMQRRLKNSEKVCIVGKMDAGAKPSIVIETNNSSDDDEGTIRSVSGDQDGVGAVVDTAKISTTHSTHTPSLYKYTQKMVEQCLGVTQYMNESILPTQTQRSIVQQTTDFGILSNSVPQFSPLDQVGTASHAVLSSSDSDDSNAAPPVPTIHNTDPLHCGTVNASNHLLTGVESDRSGGTTTTVLHRFKVCGDGGASASASASWGEGDDGADKSSNSTVNLLTPGQINIT</sequence>
<proteinExistence type="predicted"/>
<dbReference type="EMBL" id="GDHC01005044">
    <property type="protein sequence ID" value="JAQ13585.1"/>
    <property type="molecule type" value="Transcribed_RNA"/>
</dbReference>
<gene>
    <name evidence="2" type="ORF">g.22213</name>
</gene>
<evidence type="ECO:0000313" key="2">
    <source>
        <dbReference type="EMBL" id="JAQ13585.1"/>
    </source>
</evidence>
<feature type="compositionally biased region" description="Polar residues" evidence="1">
    <location>
        <begin position="323"/>
        <end position="340"/>
    </location>
</feature>
<organism evidence="2">
    <name type="scientific">Lygus hesperus</name>
    <name type="common">Western plant bug</name>
    <dbReference type="NCBI Taxonomy" id="30085"/>
    <lineage>
        <taxon>Eukaryota</taxon>
        <taxon>Metazoa</taxon>
        <taxon>Ecdysozoa</taxon>
        <taxon>Arthropoda</taxon>
        <taxon>Hexapoda</taxon>
        <taxon>Insecta</taxon>
        <taxon>Pterygota</taxon>
        <taxon>Neoptera</taxon>
        <taxon>Paraneoptera</taxon>
        <taxon>Hemiptera</taxon>
        <taxon>Heteroptera</taxon>
        <taxon>Panheteroptera</taxon>
        <taxon>Cimicomorpha</taxon>
        <taxon>Miridae</taxon>
        <taxon>Mirini</taxon>
        <taxon>Lygus</taxon>
    </lineage>
</organism>
<accession>A0A146M2V6</accession>
<reference evidence="2" key="1">
    <citation type="journal article" date="2016" name="Gigascience">
        <title>De novo construction of an expanded transcriptome assembly for the western tarnished plant bug, Lygus hesperus.</title>
        <authorList>
            <person name="Tassone E.E."/>
            <person name="Geib S.M."/>
            <person name="Hall B."/>
            <person name="Fabrick J.A."/>
            <person name="Brent C.S."/>
            <person name="Hull J.J."/>
        </authorList>
    </citation>
    <scope>NUCLEOTIDE SEQUENCE</scope>
</reference>
<name>A0A146M2V6_LYGHE</name>
<feature type="region of interest" description="Disordered" evidence="1">
    <location>
        <begin position="1"/>
        <end position="36"/>
    </location>
</feature>
<feature type="compositionally biased region" description="Low complexity" evidence="1">
    <location>
        <begin position="306"/>
        <end position="315"/>
    </location>
</feature>
<evidence type="ECO:0000256" key="1">
    <source>
        <dbReference type="SAM" id="MobiDB-lite"/>
    </source>
</evidence>
<dbReference type="AlphaFoldDB" id="A0A146M2V6"/>